<evidence type="ECO:0000313" key="10">
    <source>
        <dbReference type="Proteomes" id="UP000182248"/>
    </source>
</evidence>
<dbReference type="GO" id="GO:0006457">
    <property type="term" value="P:protein folding"/>
    <property type="evidence" value="ECO:0007669"/>
    <property type="project" value="InterPro"/>
</dbReference>
<dbReference type="InterPro" id="IPR020892">
    <property type="entry name" value="Cyclophilin-type_PPIase_CS"/>
</dbReference>
<comment type="catalytic activity">
    <reaction evidence="1 5 6">
        <text>[protein]-peptidylproline (omega=180) = [protein]-peptidylproline (omega=0)</text>
        <dbReference type="Rhea" id="RHEA:16237"/>
        <dbReference type="Rhea" id="RHEA-COMP:10747"/>
        <dbReference type="Rhea" id="RHEA-COMP:10748"/>
        <dbReference type="ChEBI" id="CHEBI:83833"/>
        <dbReference type="ChEBI" id="CHEBI:83834"/>
        <dbReference type="EC" id="5.2.1.8"/>
    </reaction>
</comment>
<comment type="similarity">
    <text evidence="6">Belongs to the FKBP-type PPIase family.</text>
</comment>
<dbReference type="Pfam" id="PF00254">
    <property type="entry name" value="FKBP_C"/>
    <property type="match status" value="1"/>
</dbReference>
<dbReference type="InterPro" id="IPR044666">
    <property type="entry name" value="Cyclophilin_A-like"/>
</dbReference>
<protein>
    <recommendedName>
        <fullName evidence="6">Peptidyl-prolyl cis-trans isomerase</fullName>
        <ecNumber evidence="6">5.2.1.8</ecNumber>
    </recommendedName>
</protein>
<evidence type="ECO:0000256" key="2">
    <source>
        <dbReference type="ARBA" id="ARBA00007365"/>
    </source>
</evidence>
<dbReference type="GO" id="GO:0003755">
    <property type="term" value="F:peptidyl-prolyl cis-trans isomerase activity"/>
    <property type="evidence" value="ECO:0007669"/>
    <property type="project" value="UniProtKB-UniRule"/>
</dbReference>
<dbReference type="PROSITE" id="PS50072">
    <property type="entry name" value="CSA_PPIASE_2"/>
    <property type="match status" value="1"/>
</dbReference>
<proteinExistence type="inferred from homology"/>
<dbReference type="RefSeq" id="WP_072317126.1">
    <property type="nucleotide sequence ID" value="NZ_FPJE01000009.1"/>
</dbReference>
<reference evidence="9 10" key="1">
    <citation type="submission" date="2016-11" db="EMBL/GenBank/DDBJ databases">
        <authorList>
            <person name="Jaros S."/>
            <person name="Januszkiewicz K."/>
            <person name="Wedrychowicz H."/>
        </authorList>
    </citation>
    <scope>NUCLEOTIDE SEQUENCE [LARGE SCALE GENOMIC DNA]</scope>
    <source>
        <strain evidence="9 10">CGMCC 1.12145</strain>
    </source>
</reference>
<organism evidence="9 10">
    <name type="scientific">Sinomicrobium oceani</name>
    <dbReference type="NCBI Taxonomy" id="1150368"/>
    <lineage>
        <taxon>Bacteria</taxon>
        <taxon>Pseudomonadati</taxon>
        <taxon>Bacteroidota</taxon>
        <taxon>Flavobacteriia</taxon>
        <taxon>Flavobacteriales</taxon>
        <taxon>Flavobacteriaceae</taxon>
        <taxon>Sinomicrobium</taxon>
    </lineage>
</organism>
<dbReference type="InterPro" id="IPR029000">
    <property type="entry name" value="Cyclophilin-like_dom_sf"/>
</dbReference>
<dbReference type="FunFam" id="3.10.50.40:FF:000047">
    <property type="entry name" value="Peptidylprolyl isomerase"/>
    <property type="match status" value="1"/>
</dbReference>
<evidence type="ECO:0000256" key="5">
    <source>
        <dbReference type="PROSITE-ProRule" id="PRU00277"/>
    </source>
</evidence>
<sequence length="310" mass="33866">MQNGIYAKFNTSKGVILAKLTYQETPGTVGNFVGLAEGKLKNKARSQGQPYYDGLTFHRVIPDFVIQGGCPEGTGMGGPGYQFDDEFRSDLRHHGPGVLSMANAGPGTNGSQFFITHVETAWLDDKHTVFGFVESGQDVVDTIKQGDTIDSLEIIRVGEEAENWDAVSEFQKFDASKEQRLEEERKKEEETLKSLTEGFSRTSSGLWYKILEKGNGEKAVNGKTVSVHYEGMLTDGSVFDSSYKRNQPIDFKLGAGQVISGWEEGIELLNTGDKARLVIPPQLAYGSRGAGGVIPPNATLVFDVELVKIS</sequence>
<evidence type="ECO:0000259" key="7">
    <source>
        <dbReference type="PROSITE" id="PS50059"/>
    </source>
</evidence>
<dbReference type="Pfam" id="PF00160">
    <property type="entry name" value="Pro_isomerase"/>
    <property type="match status" value="1"/>
</dbReference>
<evidence type="ECO:0000256" key="3">
    <source>
        <dbReference type="ARBA" id="ARBA00023110"/>
    </source>
</evidence>
<dbReference type="EC" id="5.2.1.8" evidence="6"/>
<evidence type="ECO:0000256" key="4">
    <source>
        <dbReference type="ARBA" id="ARBA00023235"/>
    </source>
</evidence>
<dbReference type="PROSITE" id="PS50059">
    <property type="entry name" value="FKBP_PPIASE"/>
    <property type="match status" value="1"/>
</dbReference>
<dbReference type="Proteomes" id="UP000182248">
    <property type="component" value="Unassembled WGS sequence"/>
</dbReference>
<dbReference type="AlphaFoldDB" id="A0A1K1PNJ4"/>
<dbReference type="EMBL" id="FPJE01000009">
    <property type="protein sequence ID" value="SFW49322.1"/>
    <property type="molecule type" value="Genomic_DNA"/>
</dbReference>
<name>A0A1K1PNJ4_9FLAO</name>
<evidence type="ECO:0000256" key="6">
    <source>
        <dbReference type="RuleBase" id="RU003915"/>
    </source>
</evidence>
<dbReference type="OrthoDB" id="9807797at2"/>
<dbReference type="PROSITE" id="PS00170">
    <property type="entry name" value="CSA_PPIASE_1"/>
    <property type="match status" value="1"/>
</dbReference>
<dbReference type="Gene3D" id="3.10.50.40">
    <property type="match status" value="1"/>
</dbReference>
<dbReference type="InterPro" id="IPR046357">
    <property type="entry name" value="PPIase_dom_sf"/>
</dbReference>
<gene>
    <name evidence="9" type="ORF">SAMN02927921_01893</name>
</gene>
<dbReference type="PANTHER" id="PTHR45625">
    <property type="entry name" value="PEPTIDYL-PROLYL CIS-TRANS ISOMERASE-RELATED"/>
    <property type="match status" value="1"/>
</dbReference>
<keyword evidence="3 5" id="KW-0697">Rotamase</keyword>
<dbReference type="InterPro" id="IPR001179">
    <property type="entry name" value="PPIase_FKBP_dom"/>
</dbReference>
<feature type="domain" description="PPIase FKBP-type" evidence="7">
    <location>
        <begin position="222"/>
        <end position="310"/>
    </location>
</feature>
<dbReference type="SUPFAM" id="SSF50891">
    <property type="entry name" value="Cyclophilin-like"/>
    <property type="match status" value="1"/>
</dbReference>
<dbReference type="PANTHER" id="PTHR45625:SF4">
    <property type="entry name" value="PEPTIDYLPROLYL ISOMERASE DOMAIN AND WD REPEAT-CONTAINING PROTEIN 1"/>
    <property type="match status" value="1"/>
</dbReference>
<accession>A0A1K1PNJ4</accession>
<dbReference type="SUPFAM" id="SSF54534">
    <property type="entry name" value="FKBP-like"/>
    <property type="match status" value="1"/>
</dbReference>
<evidence type="ECO:0000259" key="8">
    <source>
        <dbReference type="PROSITE" id="PS50072"/>
    </source>
</evidence>
<evidence type="ECO:0000313" key="9">
    <source>
        <dbReference type="EMBL" id="SFW49322.1"/>
    </source>
</evidence>
<evidence type="ECO:0000256" key="1">
    <source>
        <dbReference type="ARBA" id="ARBA00000971"/>
    </source>
</evidence>
<dbReference type="InterPro" id="IPR002130">
    <property type="entry name" value="Cyclophilin-type_PPIase_dom"/>
</dbReference>
<keyword evidence="10" id="KW-1185">Reference proteome</keyword>
<dbReference type="PRINTS" id="PR00153">
    <property type="entry name" value="CSAPPISMRASE"/>
</dbReference>
<comment type="similarity">
    <text evidence="2">Belongs to the cyclophilin-type PPIase family.</text>
</comment>
<dbReference type="STRING" id="1150368.SAMN02927921_01893"/>
<feature type="domain" description="PPIase cyclophilin-type" evidence="8">
    <location>
        <begin position="14"/>
        <end position="148"/>
    </location>
</feature>
<dbReference type="Gene3D" id="2.40.100.10">
    <property type="entry name" value="Cyclophilin-like"/>
    <property type="match status" value="1"/>
</dbReference>
<dbReference type="CDD" id="cd00317">
    <property type="entry name" value="cyclophilin"/>
    <property type="match status" value="1"/>
</dbReference>
<keyword evidence="4 5" id="KW-0413">Isomerase</keyword>